<evidence type="ECO:0000256" key="12">
    <source>
        <dbReference type="ARBA" id="ARBA00022917"/>
    </source>
</evidence>
<dbReference type="InterPro" id="IPR036690">
    <property type="entry name" value="Fdx_antiC-bd_sf"/>
</dbReference>
<feature type="domain" description="TRNA-binding" evidence="17">
    <location>
        <begin position="39"/>
        <end position="147"/>
    </location>
</feature>
<dbReference type="InterPro" id="IPR045060">
    <property type="entry name" value="Phe-tRNA-ligase_IIc_bsu"/>
</dbReference>
<feature type="binding site" evidence="15">
    <location>
        <position position="459"/>
    </location>
    <ligand>
        <name>Mg(2+)</name>
        <dbReference type="ChEBI" id="CHEBI:18420"/>
        <note>shared with alpha subunit</note>
    </ligand>
</feature>
<keyword evidence="21" id="KW-1185">Reference proteome</keyword>
<keyword evidence="9 15" id="KW-0067">ATP-binding</keyword>
<keyword evidence="11 16" id="KW-0694">RNA-binding</keyword>
<dbReference type="SMART" id="SM00874">
    <property type="entry name" value="B5"/>
    <property type="match status" value="1"/>
</dbReference>
<dbReference type="InterPro" id="IPR020825">
    <property type="entry name" value="Phe-tRNA_synthase-like_B3/B4"/>
</dbReference>
<sequence length="797" mass="87648">MKFSEKWLREWVNPAIDSDSLDEQLSLAGLEIDGREAAAGEFSGVVIGEILSAEPHPNADKLQVCSVTDGTETYAVVCGAPNARAGLKTAFARIGAVLPGNFKIKKAKLRQVESFGMLSSEQELGLSENHDGIMELPSDAPLGMDIREYLDLDDQIFDVDLTPNRSDCLSIAGLARELGVLNKMGVNQPVLNRIVAEIEDQPKITLEAPTACPRYLGRIIRGVNIKATTPLWMQEKLRRGGIRSLDPVVDVTNYVMLELGQPMHAFDLANINGAITVRLSKENETLTLLNGTELKLNPESLVIADEKQALALAGIMGGEASGCNEATQDLMLEVAYFDPLSLAGKARDYGLHTDASHRFERGVDFKLQERAMERATELLLEITGGKAGPITEAVSEGHLPTRKPVTLRKARLEKLLALRLDDAEVNDILTRLGLEVTDTGAAWVTQVPSYRFDISIEEDLIEEVARVYGYDNLPVKAPTANLIIQSRSESELSKRQIRELLISRGYQEAITYSFIDPKWSALFDPNNEPLALANPISADLAVMRTSLLPSLAKALSHNQKRQQARVRFFETGLSFIKQADGSLSQEPKLAGLISGNRFPEGWAGKTEDVDFFDLKGDLEALIDLGNNAERWQFRVASNPALHPGQSAEILFQQDDGQQVTAGWIGALHPQLMKSLDLKGKVFVFEVSLACITQAQVAQFQSLSRFPEMRRDLALVVDAELPVGQLIQEARIQGGEWLQKVTLFDVYQGKGVEEGKKSLALGLTWQHPSRTLTDEEINTQVNQVVTAFSQGYAAELRS</sequence>
<feature type="binding site" evidence="15">
    <location>
        <position position="462"/>
    </location>
    <ligand>
        <name>Mg(2+)</name>
        <dbReference type="ChEBI" id="CHEBI:18420"/>
        <note>shared with alpha subunit</note>
    </ligand>
</feature>
<comment type="catalytic activity">
    <reaction evidence="14 15">
        <text>tRNA(Phe) + L-phenylalanine + ATP = L-phenylalanyl-tRNA(Phe) + AMP + diphosphate + H(+)</text>
        <dbReference type="Rhea" id="RHEA:19413"/>
        <dbReference type="Rhea" id="RHEA-COMP:9668"/>
        <dbReference type="Rhea" id="RHEA-COMP:9699"/>
        <dbReference type="ChEBI" id="CHEBI:15378"/>
        <dbReference type="ChEBI" id="CHEBI:30616"/>
        <dbReference type="ChEBI" id="CHEBI:33019"/>
        <dbReference type="ChEBI" id="CHEBI:58095"/>
        <dbReference type="ChEBI" id="CHEBI:78442"/>
        <dbReference type="ChEBI" id="CHEBI:78531"/>
        <dbReference type="ChEBI" id="CHEBI:456215"/>
        <dbReference type="EC" id="6.1.1.20"/>
    </reaction>
</comment>
<dbReference type="InterPro" id="IPR041616">
    <property type="entry name" value="PheRS_beta_core"/>
</dbReference>
<dbReference type="HAMAP" id="MF_00283">
    <property type="entry name" value="Phe_tRNA_synth_beta1"/>
    <property type="match status" value="1"/>
</dbReference>
<reference evidence="21" key="1">
    <citation type="journal article" date="2019" name="Int. J. Syst. Evol. Microbiol.">
        <title>The Global Catalogue of Microorganisms (GCM) 10K type strain sequencing project: providing services to taxonomists for standard genome sequencing and annotation.</title>
        <authorList>
            <consortium name="The Broad Institute Genomics Platform"/>
            <consortium name="The Broad Institute Genome Sequencing Center for Infectious Disease"/>
            <person name="Wu L."/>
            <person name="Ma J."/>
        </authorList>
    </citation>
    <scope>NUCLEOTIDE SEQUENCE [LARGE SCALE GENOMIC DNA]</scope>
    <source>
        <strain evidence="21">NBRC 100033</strain>
    </source>
</reference>
<evidence type="ECO:0000256" key="7">
    <source>
        <dbReference type="ARBA" id="ARBA00022723"/>
    </source>
</evidence>
<dbReference type="InterPro" id="IPR012340">
    <property type="entry name" value="NA-bd_OB-fold"/>
</dbReference>
<feature type="binding site" evidence="15">
    <location>
        <position position="463"/>
    </location>
    <ligand>
        <name>Mg(2+)</name>
        <dbReference type="ChEBI" id="CHEBI:18420"/>
        <note>shared with alpha subunit</note>
    </ligand>
</feature>
<gene>
    <name evidence="15 20" type="primary">pheT</name>
    <name evidence="20" type="ORF">GCM10007878_11900</name>
</gene>
<evidence type="ECO:0000256" key="6">
    <source>
        <dbReference type="ARBA" id="ARBA00022598"/>
    </source>
</evidence>
<dbReference type="Pfam" id="PF01588">
    <property type="entry name" value="tRNA_bind"/>
    <property type="match status" value="1"/>
</dbReference>
<dbReference type="SUPFAM" id="SSF55681">
    <property type="entry name" value="Class II aaRS and biotin synthetases"/>
    <property type="match status" value="1"/>
</dbReference>
<comment type="caution">
    <text evidence="20">The sequence shown here is derived from an EMBL/GenBank/DDBJ whole genome shotgun (WGS) entry which is preliminary data.</text>
</comment>
<dbReference type="Proteomes" id="UP001156682">
    <property type="component" value="Unassembled WGS sequence"/>
</dbReference>
<dbReference type="PROSITE" id="PS51483">
    <property type="entry name" value="B5"/>
    <property type="match status" value="1"/>
</dbReference>
<evidence type="ECO:0000256" key="4">
    <source>
        <dbReference type="ARBA" id="ARBA00022490"/>
    </source>
</evidence>
<dbReference type="GO" id="GO:0016874">
    <property type="term" value="F:ligase activity"/>
    <property type="evidence" value="ECO:0007669"/>
    <property type="project" value="UniProtKB-KW"/>
</dbReference>
<dbReference type="Gene3D" id="2.40.50.140">
    <property type="entry name" value="Nucleic acid-binding proteins"/>
    <property type="match status" value="1"/>
</dbReference>
<dbReference type="EC" id="6.1.1.20" evidence="15"/>
<dbReference type="InterPro" id="IPR005121">
    <property type="entry name" value="Fdx_antiC-bd"/>
</dbReference>
<evidence type="ECO:0000256" key="11">
    <source>
        <dbReference type="ARBA" id="ARBA00022884"/>
    </source>
</evidence>
<dbReference type="Pfam" id="PF17759">
    <property type="entry name" value="tRNA_synthFbeta"/>
    <property type="match status" value="1"/>
</dbReference>
<dbReference type="Gene3D" id="3.30.930.10">
    <property type="entry name" value="Bira Bifunctional Protein, Domain 2"/>
    <property type="match status" value="1"/>
</dbReference>
<proteinExistence type="inferred from homology"/>
<dbReference type="SMART" id="SM00896">
    <property type="entry name" value="FDX-ACB"/>
    <property type="match status" value="1"/>
</dbReference>
<keyword evidence="7 15" id="KW-0479">Metal-binding</keyword>
<dbReference type="InterPro" id="IPR005146">
    <property type="entry name" value="B3/B4_tRNA-bd"/>
</dbReference>
<name>A0ABQ6A0X4_9GAMM</name>
<dbReference type="SMART" id="SM00873">
    <property type="entry name" value="B3_4"/>
    <property type="match status" value="1"/>
</dbReference>
<dbReference type="InterPro" id="IPR033714">
    <property type="entry name" value="tRNA_bind_bactPheRS"/>
</dbReference>
<keyword evidence="6 15" id="KW-0436">Ligase</keyword>
<evidence type="ECO:0000256" key="8">
    <source>
        <dbReference type="ARBA" id="ARBA00022741"/>
    </source>
</evidence>
<protein>
    <recommendedName>
        <fullName evidence="15">Phenylalanine--tRNA ligase beta subunit</fullName>
        <ecNumber evidence="15">6.1.1.20</ecNumber>
    </recommendedName>
    <alternativeName>
        <fullName evidence="15">Phenylalanyl-tRNA synthetase beta subunit</fullName>
        <shortName evidence="15">PheRS</shortName>
    </alternativeName>
</protein>
<dbReference type="SUPFAM" id="SSF56037">
    <property type="entry name" value="PheT/TilS domain"/>
    <property type="match status" value="1"/>
</dbReference>
<evidence type="ECO:0000313" key="21">
    <source>
        <dbReference type="Proteomes" id="UP001156682"/>
    </source>
</evidence>
<feature type="domain" description="FDX-ACB" evidence="18">
    <location>
        <begin position="703"/>
        <end position="796"/>
    </location>
</feature>
<dbReference type="InterPro" id="IPR005147">
    <property type="entry name" value="tRNA_synthase_B5-dom"/>
</dbReference>
<evidence type="ECO:0000256" key="10">
    <source>
        <dbReference type="ARBA" id="ARBA00022842"/>
    </source>
</evidence>
<keyword evidence="13 15" id="KW-0030">Aminoacyl-tRNA synthetase</keyword>
<dbReference type="InterPro" id="IPR045864">
    <property type="entry name" value="aa-tRNA-synth_II/BPL/LPL"/>
</dbReference>
<feature type="binding site" evidence="15">
    <location>
        <position position="453"/>
    </location>
    <ligand>
        <name>Mg(2+)</name>
        <dbReference type="ChEBI" id="CHEBI:18420"/>
        <note>shared with alpha subunit</note>
    </ligand>
</feature>
<comment type="cofactor">
    <cofactor evidence="15">
        <name>Mg(2+)</name>
        <dbReference type="ChEBI" id="CHEBI:18420"/>
    </cofactor>
    <text evidence="15">Binds 2 magnesium ions per tetramer.</text>
</comment>
<comment type="subcellular location">
    <subcellularLocation>
        <location evidence="1 15">Cytoplasm</location>
    </subcellularLocation>
</comment>
<dbReference type="Gene3D" id="3.30.70.380">
    <property type="entry name" value="Ferrodoxin-fold anticodon-binding domain"/>
    <property type="match status" value="1"/>
</dbReference>
<dbReference type="PANTHER" id="PTHR10947:SF0">
    <property type="entry name" value="PHENYLALANINE--TRNA LIGASE BETA SUBUNIT"/>
    <property type="match status" value="1"/>
</dbReference>
<comment type="similarity">
    <text evidence="2 15">Belongs to the phenylalanyl-tRNA synthetase beta subunit family. Type 1 subfamily.</text>
</comment>
<evidence type="ECO:0000256" key="5">
    <source>
        <dbReference type="ARBA" id="ARBA00022555"/>
    </source>
</evidence>
<evidence type="ECO:0000256" key="13">
    <source>
        <dbReference type="ARBA" id="ARBA00023146"/>
    </source>
</evidence>
<dbReference type="CDD" id="cd02796">
    <property type="entry name" value="tRNA_bind_bactPheRS"/>
    <property type="match status" value="1"/>
</dbReference>
<dbReference type="PANTHER" id="PTHR10947">
    <property type="entry name" value="PHENYLALANYL-TRNA SYNTHETASE BETA CHAIN AND LEUCINE-RICH REPEAT-CONTAINING PROTEIN 47"/>
    <property type="match status" value="1"/>
</dbReference>
<dbReference type="CDD" id="cd00769">
    <property type="entry name" value="PheRS_beta_core"/>
    <property type="match status" value="1"/>
</dbReference>
<dbReference type="InterPro" id="IPR009061">
    <property type="entry name" value="DNA-bd_dom_put_sf"/>
</dbReference>
<dbReference type="Pfam" id="PF03147">
    <property type="entry name" value="FDX-ACB"/>
    <property type="match status" value="1"/>
</dbReference>
<dbReference type="InterPro" id="IPR004532">
    <property type="entry name" value="Phe-tRNA-ligase_IIc_bsu_bact"/>
</dbReference>
<evidence type="ECO:0000256" key="9">
    <source>
        <dbReference type="ARBA" id="ARBA00022840"/>
    </source>
</evidence>
<evidence type="ECO:0000256" key="16">
    <source>
        <dbReference type="PROSITE-ProRule" id="PRU00209"/>
    </source>
</evidence>
<organism evidence="20 21">
    <name type="scientific">Marinospirillum insulare</name>
    <dbReference type="NCBI Taxonomy" id="217169"/>
    <lineage>
        <taxon>Bacteria</taxon>
        <taxon>Pseudomonadati</taxon>
        <taxon>Pseudomonadota</taxon>
        <taxon>Gammaproteobacteria</taxon>
        <taxon>Oceanospirillales</taxon>
        <taxon>Oceanospirillaceae</taxon>
        <taxon>Marinospirillum</taxon>
    </lineage>
</organism>
<dbReference type="Gene3D" id="3.30.56.10">
    <property type="match status" value="2"/>
</dbReference>
<keyword evidence="12 15" id="KW-0648">Protein biosynthesis</keyword>
<dbReference type="Pfam" id="PF03484">
    <property type="entry name" value="B5"/>
    <property type="match status" value="1"/>
</dbReference>
<dbReference type="Gene3D" id="3.50.40.10">
    <property type="entry name" value="Phenylalanyl-trna Synthetase, Chain B, domain 3"/>
    <property type="match status" value="1"/>
</dbReference>
<dbReference type="EMBL" id="BSOR01000017">
    <property type="protein sequence ID" value="GLR63755.1"/>
    <property type="molecule type" value="Genomic_DNA"/>
</dbReference>
<dbReference type="PROSITE" id="PS51447">
    <property type="entry name" value="FDX_ACB"/>
    <property type="match status" value="1"/>
</dbReference>
<keyword evidence="8 15" id="KW-0547">Nucleotide-binding</keyword>
<feature type="domain" description="B5" evidence="19">
    <location>
        <begin position="400"/>
        <end position="475"/>
    </location>
</feature>
<comment type="subunit">
    <text evidence="3 15">Tetramer of two alpha and two beta subunits.</text>
</comment>
<evidence type="ECO:0000259" key="17">
    <source>
        <dbReference type="PROSITE" id="PS50886"/>
    </source>
</evidence>
<dbReference type="PROSITE" id="PS50886">
    <property type="entry name" value="TRBD"/>
    <property type="match status" value="1"/>
</dbReference>
<dbReference type="InterPro" id="IPR002547">
    <property type="entry name" value="tRNA-bd_dom"/>
</dbReference>
<dbReference type="NCBIfam" id="NF045760">
    <property type="entry name" value="YtpR"/>
    <property type="match status" value="1"/>
</dbReference>
<evidence type="ECO:0000256" key="1">
    <source>
        <dbReference type="ARBA" id="ARBA00004496"/>
    </source>
</evidence>
<dbReference type="Pfam" id="PF03483">
    <property type="entry name" value="B3_4"/>
    <property type="match status" value="1"/>
</dbReference>
<dbReference type="SUPFAM" id="SSF54991">
    <property type="entry name" value="Anticodon-binding domain of PheRS"/>
    <property type="match status" value="1"/>
</dbReference>
<dbReference type="SUPFAM" id="SSF50249">
    <property type="entry name" value="Nucleic acid-binding proteins"/>
    <property type="match status" value="1"/>
</dbReference>
<evidence type="ECO:0000256" key="2">
    <source>
        <dbReference type="ARBA" id="ARBA00008653"/>
    </source>
</evidence>
<accession>A0ABQ6A0X4</accession>
<evidence type="ECO:0000259" key="18">
    <source>
        <dbReference type="PROSITE" id="PS51447"/>
    </source>
</evidence>
<keyword evidence="4 15" id="KW-0963">Cytoplasm</keyword>
<evidence type="ECO:0000256" key="3">
    <source>
        <dbReference type="ARBA" id="ARBA00011209"/>
    </source>
</evidence>
<dbReference type="NCBIfam" id="TIGR00472">
    <property type="entry name" value="pheT_bact"/>
    <property type="match status" value="1"/>
</dbReference>
<dbReference type="SUPFAM" id="SSF46955">
    <property type="entry name" value="Putative DNA-binding domain"/>
    <property type="match status" value="1"/>
</dbReference>
<evidence type="ECO:0000313" key="20">
    <source>
        <dbReference type="EMBL" id="GLR63755.1"/>
    </source>
</evidence>
<evidence type="ECO:0000256" key="14">
    <source>
        <dbReference type="ARBA" id="ARBA00049255"/>
    </source>
</evidence>
<keyword evidence="10 15" id="KW-0460">Magnesium</keyword>
<evidence type="ECO:0000256" key="15">
    <source>
        <dbReference type="HAMAP-Rule" id="MF_00283"/>
    </source>
</evidence>
<dbReference type="RefSeq" id="WP_027850859.1">
    <property type="nucleotide sequence ID" value="NZ_BSOR01000017.1"/>
</dbReference>
<keyword evidence="5 16" id="KW-0820">tRNA-binding</keyword>
<evidence type="ECO:0000259" key="19">
    <source>
        <dbReference type="PROSITE" id="PS51483"/>
    </source>
</evidence>